<evidence type="ECO:0000256" key="1">
    <source>
        <dbReference type="SAM" id="MobiDB-lite"/>
    </source>
</evidence>
<gene>
    <name evidence="3" type="ordered locus">HacjB3_15996</name>
    <name evidence="4" type="ORF">C497_01255</name>
</gene>
<dbReference type="Gene3D" id="3.90.550.10">
    <property type="entry name" value="Spore Coat Polysaccharide Biosynthesis Protein SpsA, Chain A"/>
    <property type="match status" value="1"/>
</dbReference>
<dbReference type="GO" id="GO:0016779">
    <property type="term" value="F:nucleotidyltransferase activity"/>
    <property type="evidence" value="ECO:0007669"/>
    <property type="project" value="UniProtKB-ARBA"/>
</dbReference>
<sequence length="213" mass="22380">MTGEDPPSYDTEELSDTLETDPRADPDVVGVVLAGGTSSRFGEANKLLADVDGESLVRHATRTLLRADLSAVVVVVGYEAESVRAVLSDLDVRVVTNPDYEDGLSTTVTTGLRAVGSADAVVFLPGDMPSVDPTTVEHLIDAYRAGVGTAIAAAYDGHRGNPVLFDRTHFDALRAVEGDVGGRPVFVASDDSALIDVPDPGVLMDIDTLEDLQ</sequence>
<feature type="compositionally biased region" description="Acidic residues" evidence="1">
    <location>
        <begin position="10"/>
        <end position="19"/>
    </location>
</feature>
<dbReference type="PANTHER" id="PTHR43777:SF1">
    <property type="entry name" value="MOLYBDENUM COFACTOR CYTIDYLYLTRANSFERASE"/>
    <property type="match status" value="1"/>
</dbReference>
<dbReference type="GeneID" id="9421002"/>
<feature type="domain" description="MobA-like NTP transferase" evidence="2">
    <location>
        <begin position="30"/>
        <end position="187"/>
    </location>
</feature>
<dbReference type="Proteomes" id="UP000000390">
    <property type="component" value="Plasmid 1"/>
</dbReference>
<evidence type="ECO:0000259" key="2">
    <source>
        <dbReference type="Pfam" id="PF12804"/>
    </source>
</evidence>
<dbReference type="InterPro" id="IPR025877">
    <property type="entry name" value="MobA-like_NTP_Trfase"/>
</dbReference>
<dbReference type="SUPFAM" id="SSF53448">
    <property type="entry name" value="Nucleotide-diphospho-sugar transferases"/>
    <property type="match status" value="1"/>
</dbReference>
<dbReference type="AlphaFoldDB" id="D8JBA4"/>
<geneLocation type="plasmid" evidence="3 5">
    <name>1</name>
</geneLocation>
<dbReference type="PATRIC" id="fig|795797.18.peg.3166"/>
<protein>
    <submittedName>
        <fullName evidence="3">Molybdopterin-guanine dinucleotide biosynthesis protein A</fullName>
    </submittedName>
</protein>
<dbReference type="HOGENOM" id="CLU_061980_1_1_2"/>
<name>D8JBA4_HALJB</name>
<evidence type="ECO:0000313" key="4">
    <source>
        <dbReference type="EMBL" id="ELY41347.1"/>
    </source>
</evidence>
<dbReference type="KEGG" id="hje:HacjB3_15996"/>
<evidence type="ECO:0000313" key="6">
    <source>
        <dbReference type="Proteomes" id="UP000011645"/>
    </source>
</evidence>
<dbReference type="EMBL" id="CP002063">
    <property type="protein sequence ID" value="ADJ16557.1"/>
    <property type="molecule type" value="Genomic_DNA"/>
</dbReference>
<proteinExistence type="predicted"/>
<dbReference type="RefSeq" id="WP_008413897.1">
    <property type="nucleotide sequence ID" value="NC_014298.1"/>
</dbReference>
<dbReference type="Pfam" id="PF12804">
    <property type="entry name" value="NTP_transf_3"/>
    <property type="match status" value="1"/>
</dbReference>
<dbReference type="EMBL" id="AOHV01000005">
    <property type="protein sequence ID" value="ELY41347.1"/>
    <property type="molecule type" value="Genomic_DNA"/>
</dbReference>
<keyword evidence="3" id="KW-0614">Plasmid</keyword>
<dbReference type="PANTHER" id="PTHR43777">
    <property type="entry name" value="MOLYBDENUM COFACTOR CYTIDYLYLTRANSFERASE"/>
    <property type="match status" value="1"/>
</dbReference>
<dbReference type="eggNOG" id="arCOG01873">
    <property type="taxonomic scope" value="Archaea"/>
</dbReference>
<dbReference type="OrthoDB" id="28434at2157"/>
<dbReference type="InterPro" id="IPR029044">
    <property type="entry name" value="Nucleotide-diphossugar_trans"/>
</dbReference>
<feature type="region of interest" description="Disordered" evidence="1">
    <location>
        <begin position="1"/>
        <end position="25"/>
    </location>
</feature>
<evidence type="ECO:0000313" key="3">
    <source>
        <dbReference type="EMBL" id="ADJ16557.1"/>
    </source>
</evidence>
<reference evidence="4 6" key="2">
    <citation type="journal article" date="2014" name="PLoS Genet.">
        <title>Phylogenetically driven sequencing of extremely halophilic archaea reveals strategies for static and dynamic osmo-response.</title>
        <authorList>
            <person name="Becker E.A."/>
            <person name="Seitzer P.M."/>
            <person name="Tritt A."/>
            <person name="Larsen D."/>
            <person name="Krusor M."/>
            <person name="Yao A.I."/>
            <person name="Wu D."/>
            <person name="Madern D."/>
            <person name="Eisen J.A."/>
            <person name="Darling A.E."/>
            <person name="Facciotti M.T."/>
        </authorList>
    </citation>
    <scope>NUCLEOTIDE SEQUENCE [LARGE SCALE GENOMIC DNA]</scope>
    <source>
        <strain evidence="4">B3</strain>
        <strain evidence="6">DSM 18796 / CECT 7217 / JCM 14584 / KCTC 4019 / B3</strain>
    </source>
</reference>
<dbReference type="CDD" id="cd04182">
    <property type="entry name" value="GT_2_like_f"/>
    <property type="match status" value="1"/>
</dbReference>
<dbReference type="Proteomes" id="UP000011645">
    <property type="component" value="Unassembled WGS sequence"/>
</dbReference>
<reference evidence="3 5" key="1">
    <citation type="journal article" date="2010" name="J. Bacteriol.">
        <title>Complete genome sequence of Halalkalicoccus jeotgali B3(T), an extremely halophilic archaeon.</title>
        <authorList>
            <person name="Roh S.W."/>
            <person name="Nam Y.D."/>
            <person name="Nam S.H."/>
            <person name="Choi S.H."/>
            <person name="Park H.S."/>
            <person name="Bae J.W."/>
        </authorList>
    </citation>
    <scope>NUCLEOTIDE SEQUENCE [LARGE SCALE GENOMIC DNA]</scope>
    <source>
        <strain evidence="3">B3</strain>
        <strain evidence="5">DSM 18796 / CECT 7217 / JCM 14584 / KCTC 4019 / B3</strain>
        <plasmid evidence="5">1</plasmid>
    </source>
</reference>
<keyword evidence="6" id="KW-1185">Reference proteome</keyword>
<organism evidence="3 5">
    <name type="scientific">Halalkalicoccus jeotgali (strain DSM 18796 / CECT 7217 / JCM 14584 / KCTC 4019 / B3)</name>
    <dbReference type="NCBI Taxonomy" id="795797"/>
    <lineage>
        <taxon>Archaea</taxon>
        <taxon>Methanobacteriati</taxon>
        <taxon>Methanobacteriota</taxon>
        <taxon>Stenosarchaea group</taxon>
        <taxon>Halobacteria</taxon>
        <taxon>Halobacteriales</taxon>
        <taxon>Halococcaceae</taxon>
        <taxon>Halalkalicoccus</taxon>
    </lineage>
</organism>
<evidence type="ECO:0000313" key="5">
    <source>
        <dbReference type="Proteomes" id="UP000000390"/>
    </source>
</evidence>
<accession>D8JBA4</accession>